<dbReference type="Proteomes" id="UP000000328">
    <property type="component" value="Chromosome"/>
</dbReference>
<dbReference type="OrthoDB" id="3679620at2"/>
<organism evidence="2 3">
    <name type="scientific">Amycolatopsis mediterranei (strain U-32)</name>
    <dbReference type="NCBI Taxonomy" id="749927"/>
    <lineage>
        <taxon>Bacteria</taxon>
        <taxon>Bacillati</taxon>
        <taxon>Actinomycetota</taxon>
        <taxon>Actinomycetes</taxon>
        <taxon>Pseudonocardiales</taxon>
        <taxon>Pseudonocardiaceae</taxon>
        <taxon>Amycolatopsis</taxon>
    </lineage>
</organism>
<dbReference type="RefSeq" id="WP_013228385.1">
    <property type="nucleotide sequence ID" value="NC_014318.1"/>
</dbReference>
<name>A0A0H3DCB2_AMYMU</name>
<dbReference type="GeneID" id="92874261"/>
<dbReference type="PATRIC" id="fig|749927.5.peg.6877"/>
<sequence>MAGLSVLCAAALVACAAGDTETDRDAKQVAREIDSPPQTSAAAYARKALETDLGRSPDFAVVEMRDTPSDDPEATTVHLVFRVHHDGSQDEWFPRKPVTACYNVGFNFRGWVSGPSRRDCPAGATPVNPPPIPRWEVPEGFDPALQTVLTGLPAAVTENDVLAALARSMPAPRPFNPDTQTADRAPLQDVALRGADVGVAYRAGDRSTGGIDCLLGSRVNGTTLVWRPSWAQVQPGELTCTGETALDRQGTTPPH</sequence>
<dbReference type="AlphaFoldDB" id="A0A0H3DCB2"/>
<protein>
    <recommendedName>
        <fullName evidence="4">Lipoprotein</fullName>
    </recommendedName>
</protein>
<evidence type="ECO:0000313" key="2">
    <source>
        <dbReference type="EMBL" id="ADJ48336.1"/>
    </source>
</evidence>
<feature type="signal peptide" evidence="1">
    <location>
        <begin position="1"/>
        <end position="16"/>
    </location>
</feature>
<dbReference type="KEGG" id="amd:AMED_6610"/>
<keyword evidence="1" id="KW-0732">Signal</keyword>
<accession>A0A0H3DCB2</accession>
<evidence type="ECO:0000313" key="3">
    <source>
        <dbReference type="Proteomes" id="UP000000328"/>
    </source>
</evidence>
<feature type="chain" id="PRO_5038740941" description="Lipoprotein" evidence="1">
    <location>
        <begin position="17"/>
        <end position="255"/>
    </location>
</feature>
<proteinExistence type="predicted"/>
<dbReference type="HOGENOM" id="CLU_1088361_0_0_11"/>
<reference evidence="2 3" key="1">
    <citation type="journal article" date="2010" name="Cell Res.">
        <title>Complete genome sequence of the rifamycin SV-producing Amycolatopsis mediterranei U32 revealed its genetic characteristics in phylogeny and metabolism.</title>
        <authorList>
            <person name="Zhao W."/>
            <person name="Zhong Y."/>
            <person name="Yuan H."/>
            <person name="Wang J."/>
            <person name="Zheng H."/>
            <person name="Wang Y."/>
            <person name="Cen X."/>
            <person name="Xu F."/>
            <person name="Bai J."/>
            <person name="Han X."/>
            <person name="Lu G."/>
            <person name="Zhu Y."/>
            <person name="Shao Z."/>
            <person name="Yan H."/>
            <person name="Li C."/>
            <person name="Peng N."/>
            <person name="Zhang Z."/>
            <person name="Zhang Y."/>
            <person name="Lin W."/>
            <person name="Fan Y."/>
            <person name="Qin Z."/>
            <person name="Hu Y."/>
            <person name="Zhu B."/>
            <person name="Wang S."/>
            <person name="Ding X."/>
            <person name="Zhao G.P."/>
        </authorList>
    </citation>
    <scope>NUCLEOTIDE SEQUENCE [LARGE SCALE GENOMIC DNA]</scope>
    <source>
        <strain evidence="3">U-32</strain>
    </source>
</reference>
<dbReference type="EMBL" id="CP002000">
    <property type="protein sequence ID" value="ADJ48336.1"/>
    <property type="molecule type" value="Genomic_DNA"/>
</dbReference>
<dbReference type="eggNOG" id="ENOG5033D15">
    <property type="taxonomic scope" value="Bacteria"/>
</dbReference>
<gene>
    <name evidence="2" type="ordered locus">AMED_6610</name>
</gene>
<evidence type="ECO:0000256" key="1">
    <source>
        <dbReference type="SAM" id="SignalP"/>
    </source>
</evidence>
<evidence type="ECO:0008006" key="4">
    <source>
        <dbReference type="Google" id="ProtNLM"/>
    </source>
</evidence>